<evidence type="ECO:0000259" key="6">
    <source>
        <dbReference type="Pfam" id="PF04932"/>
    </source>
</evidence>
<dbReference type="GO" id="GO:0016874">
    <property type="term" value="F:ligase activity"/>
    <property type="evidence" value="ECO:0007669"/>
    <property type="project" value="UniProtKB-KW"/>
</dbReference>
<evidence type="ECO:0000256" key="1">
    <source>
        <dbReference type="ARBA" id="ARBA00004141"/>
    </source>
</evidence>
<feature type="transmembrane region" description="Helical" evidence="5">
    <location>
        <begin position="91"/>
        <end position="107"/>
    </location>
</feature>
<feature type="transmembrane region" description="Helical" evidence="5">
    <location>
        <begin position="144"/>
        <end position="166"/>
    </location>
</feature>
<feature type="domain" description="O-antigen ligase-related" evidence="6">
    <location>
        <begin position="249"/>
        <end position="376"/>
    </location>
</feature>
<evidence type="ECO:0000256" key="2">
    <source>
        <dbReference type="ARBA" id="ARBA00022692"/>
    </source>
</evidence>
<gene>
    <name evidence="7" type="ORF">C8D82_15413</name>
</gene>
<dbReference type="OrthoDB" id="9795248at2"/>
<protein>
    <submittedName>
        <fullName evidence="7">O-antigen ligase-like membrane protein</fullName>
    </submittedName>
</protein>
<evidence type="ECO:0000256" key="3">
    <source>
        <dbReference type="ARBA" id="ARBA00022989"/>
    </source>
</evidence>
<feature type="transmembrane region" description="Helical" evidence="5">
    <location>
        <begin position="237"/>
        <end position="257"/>
    </location>
</feature>
<dbReference type="SUPFAM" id="SSF48452">
    <property type="entry name" value="TPR-like"/>
    <property type="match status" value="1"/>
</dbReference>
<dbReference type="InterPro" id="IPR011990">
    <property type="entry name" value="TPR-like_helical_dom_sf"/>
</dbReference>
<keyword evidence="7" id="KW-0436">Ligase</keyword>
<evidence type="ECO:0000256" key="5">
    <source>
        <dbReference type="SAM" id="Phobius"/>
    </source>
</evidence>
<feature type="transmembrane region" description="Helical" evidence="5">
    <location>
        <begin position="200"/>
        <end position="225"/>
    </location>
</feature>
<feature type="transmembrane region" description="Helical" evidence="5">
    <location>
        <begin position="286"/>
        <end position="304"/>
    </location>
</feature>
<dbReference type="Proteomes" id="UP000245959">
    <property type="component" value="Unassembled WGS sequence"/>
</dbReference>
<dbReference type="GO" id="GO:0016020">
    <property type="term" value="C:membrane"/>
    <property type="evidence" value="ECO:0007669"/>
    <property type="project" value="UniProtKB-SubCell"/>
</dbReference>
<dbReference type="PANTHER" id="PTHR37422">
    <property type="entry name" value="TEICHURONIC ACID BIOSYNTHESIS PROTEIN TUAE"/>
    <property type="match status" value="1"/>
</dbReference>
<dbReference type="AlphaFoldDB" id="A0A2U1ABW8"/>
<dbReference type="PANTHER" id="PTHR37422:SF13">
    <property type="entry name" value="LIPOPOLYSACCHARIDE BIOSYNTHESIS PROTEIN PA4999-RELATED"/>
    <property type="match status" value="1"/>
</dbReference>
<evidence type="ECO:0000313" key="7">
    <source>
        <dbReference type="EMBL" id="PVY33075.1"/>
    </source>
</evidence>
<organism evidence="7 8">
    <name type="scientific">Victivallis vadensis</name>
    <dbReference type="NCBI Taxonomy" id="172901"/>
    <lineage>
        <taxon>Bacteria</taxon>
        <taxon>Pseudomonadati</taxon>
        <taxon>Lentisphaerota</taxon>
        <taxon>Lentisphaeria</taxon>
        <taxon>Victivallales</taxon>
        <taxon>Victivallaceae</taxon>
        <taxon>Victivallis</taxon>
    </lineage>
</organism>
<name>A0A2U1ABW8_9BACT</name>
<dbReference type="InterPro" id="IPR007016">
    <property type="entry name" value="O-antigen_ligase-rel_domated"/>
</dbReference>
<reference evidence="7 8" key="1">
    <citation type="submission" date="2018-04" db="EMBL/GenBank/DDBJ databases">
        <title>Genomic Encyclopedia of Type Strains, Phase IV (KMG-IV): sequencing the most valuable type-strain genomes for metagenomic binning, comparative biology and taxonomic classification.</title>
        <authorList>
            <person name="Goeker M."/>
        </authorList>
    </citation>
    <scope>NUCLEOTIDE SEQUENCE [LARGE SCALE GENOMIC DNA]</scope>
    <source>
        <strain evidence="7 8">DSM 14823</strain>
    </source>
</reference>
<proteinExistence type="predicted"/>
<comment type="caution">
    <text evidence="7">The sequence shown here is derived from an EMBL/GenBank/DDBJ whole genome shotgun (WGS) entry which is preliminary data.</text>
</comment>
<feature type="transmembrane region" description="Helical" evidence="5">
    <location>
        <begin position="50"/>
        <end position="71"/>
    </location>
</feature>
<sequence>MKKTAEQPGIMEKLAGGLLLALTFLMPLKFGTLAVMPEATGLYPGDLFSWAIISWPAHSFGLFSGGLLLLLAPAAFRCGRELFSTPAGRTALLWGVGLPAVSLIGWINAATFDYALGETAHLAGIGAYVLAVYLMLARRPEWRAVYWGVLAGGMLCLAASGLYQYFWGFRETREFLEYQMESGAAVSAHMQLKIASDTRVFATFVSCNALAGYLLILMPLTVVMADRWAHRFEPVKPSRIIFCGISGAMVSGTFLLARSRGSYLALVMAAALLVLALPMRRLYRMILILLAVLIVAGGAVYIKAAGRGFASMEERVSYLNTSARMLAEKPLAGYGWGGFFYRHMQLKTTDSDESAHDPHNLVASFAAQTGVAGPAVVLAAILYPMFLIGRRVLGRKPEEGEWPLFALFWGEVAFFLHAMMEINLQIPATMAVAGAGLVSALITEERPETSPVPAVRLGGAALPVLAALAALWLNFRWIDAELKFDRLLSYARPMSAEDQKRPPHFAAVARLLRENDAAKPYSPFPWEAAGDYYLRFGDVPAAEHCYREALKRSECRPAIYRRLFEIEYARGDREAARKSLKRMYELFPTNPRYRELVERHFPELLAPSR</sequence>
<feature type="transmembrane region" description="Helical" evidence="5">
    <location>
        <begin position="263"/>
        <end position="279"/>
    </location>
</feature>
<keyword evidence="2 5" id="KW-0812">Transmembrane</keyword>
<accession>A0A2U1ABW8</accession>
<feature type="transmembrane region" description="Helical" evidence="5">
    <location>
        <begin position="365"/>
        <end position="388"/>
    </location>
</feature>
<keyword evidence="3 5" id="KW-1133">Transmembrane helix</keyword>
<feature type="transmembrane region" description="Helical" evidence="5">
    <location>
        <begin position="424"/>
        <end position="442"/>
    </location>
</feature>
<evidence type="ECO:0000313" key="8">
    <source>
        <dbReference type="Proteomes" id="UP000245959"/>
    </source>
</evidence>
<evidence type="ECO:0000256" key="4">
    <source>
        <dbReference type="ARBA" id="ARBA00023136"/>
    </source>
</evidence>
<dbReference type="EMBL" id="QEKH01000054">
    <property type="protein sequence ID" value="PVY33075.1"/>
    <property type="molecule type" value="Genomic_DNA"/>
</dbReference>
<dbReference type="Pfam" id="PF04932">
    <property type="entry name" value="Wzy_C"/>
    <property type="match status" value="1"/>
</dbReference>
<keyword evidence="4 5" id="KW-0472">Membrane</keyword>
<dbReference type="InterPro" id="IPR051533">
    <property type="entry name" value="WaaL-like"/>
</dbReference>
<feature type="transmembrane region" description="Helical" evidence="5">
    <location>
        <begin position="454"/>
        <end position="475"/>
    </location>
</feature>
<comment type="subcellular location">
    <subcellularLocation>
        <location evidence="1">Membrane</location>
        <topology evidence="1">Multi-pass membrane protein</topology>
    </subcellularLocation>
</comment>
<keyword evidence="8" id="KW-1185">Reference proteome</keyword>
<dbReference type="Gene3D" id="1.25.40.10">
    <property type="entry name" value="Tetratricopeptide repeat domain"/>
    <property type="match status" value="1"/>
</dbReference>
<dbReference type="RefSeq" id="WP_133245307.1">
    <property type="nucleotide sequence ID" value="NZ_CABMMC010000183.1"/>
</dbReference>
<feature type="transmembrane region" description="Helical" evidence="5">
    <location>
        <begin position="119"/>
        <end position="137"/>
    </location>
</feature>